<dbReference type="CDD" id="cd05568">
    <property type="entry name" value="PTS_IIB_bgl_like"/>
    <property type="match status" value="1"/>
</dbReference>
<dbReference type="RefSeq" id="WP_095309692.1">
    <property type="nucleotide sequence ID" value="NZ_BORC01000008.1"/>
</dbReference>
<dbReference type="Pfam" id="PF00359">
    <property type="entry name" value="PTS_EIIA_2"/>
    <property type="match status" value="1"/>
</dbReference>
<keyword evidence="5" id="KW-0808">Transferase</keyword>
<evidence type="ECO:0000256" key="6">
    <source>
        <dbReference type="ARBA" id="ARBA00022683"/>
    </source>
</evidence>
<dbReference type="GO" id="GO:0005737">
    <property type="term" value="C:cytoplasm"/>
    <property type="evidence" value="ECO:0007669"/>
    <property type="project" value="UniProtKB-SubCell"/>
</dbReference>
<evidence type="ECO:0000259" key="13">
    <source>
        <dbReference type="PROSITE" id="PS51372"/>
    </source>
</evidence>
<dbReference type="InterPro" id="IPR002178">
    <property type="entry name" value="PTS_EIIA_type-2_dom"/>
</dbReference>
<gene>
    <name evidence="14" type="ORF">J27TS8_38110</name>
</gene>
<dbReference type="SUPFAM" id="SSF52794">
    <property type="entry name" value="PTS system IIB component-like"/>
    <property type="match status" value="1"/>
</dbReference>
<feature type="domain" description="PTS EIIB type-2" evidence="12">
    <location>
        <begin position="396"/>
        <end position="484"/>
    </location>
</feature>
<evidence type="ECO:0000313" key="15">
    <source>
        <dbReference type="Proteomes" id="UP000682111"/>
    </source>
</evidence>
<dbReference type="Proteomes" id="UP000682111">
    <property type="component" value="Unassembled WGS sequence"/>
</dbReference>
<evidence type="ECO:0000256" key="8">
    <source>
        <dbReference type="ARBA" id="ARBA00037387"/>
    </source>
</evidence>
<dbReference type="PROSITE" id="PS51094">
    <property type="entry name" value="PTS_EIIA_TYPE_2"/>
    <property type="match status" value="1"/>
</dbReference>
<organism evidence="14 15">
    <name type="scientific">Robertmurraya siralis</name>
    <dbReference type="NCBI Taxonomy" id="77777"/>
    <lineage>
        <taxon>Bacteria</taxon>
        <taxon>Bacillati</taxon>
        <taxon>Bacillota</taxon>
        <taxon>Bacilli</taxon>
        <taxon>Bacillales</taxon>
        <taxon>Bacillaceae</taxon>
        <taxon>Robertmurraya</taxon>
    </lineage>
</organism>
<dbReference type="PANTHER" id="PTHR36203:SF1">
    <property type="entry name" value="ASCORBATE-SPECIFIC PTS SYSTEM EIIA COMPONENT"/>
    <property type="match status" value="1"/>
</dbReference>
<dbReference type="InterPro" id="IPR016152">
    <property type="entry name" value="PTrfase/Anion_transptr"/>
</dbReference>
<dbReference type="OrthoDB" id="369398at2"/>
<dbReference type="GO" id="GO:0009401">
    <property type="term" value="P:phosphoenolpyruvate-dependent sugar phosphotransferase system"/>
    <property type="evidence" value="ECO:0007669"/>
    <property type="project" value="UniProtKB-KW"/>
</dbReference>
<keyword evidence="3" id="KW-0963">Cytoplasm</keyword>
<dbReference type="AlphaFoldDB" id="A0A919WLA6"/>
<keyword evidence="14" id="KW-0762">Sugar transport</keyword>
<dbReference type="GO" id="GO:0008982">
    <property type="term" value="F:protein-N(PI)-phosphohistidine-sugar phosphotransferase activity"/>
    <property type="evidence" value="ECO:0007669"/>
    <property type="project" value="InterPro"/>
</dbReference>
<evidence type="ECO:0000256" key="1">
    <source>
        <dbReference type="ARBA" id="ARBA00004496"/>
    </source>
</evidence>
<accession>A0A919WLA6</accession>
<evidence type="ECO:0000256" key="5">
    <source>
        <dbReference type="ARBA" id="ARBA00022679"/>
    </source>
</evidence>
<evidence type="ECO:0000259" key="12">
    <source>
        <dbReference type="PROSITE" id="PS51099"/>
    </source>
</evidence>
<dbReference type="EMBL" id="BORC01000008">
    <property type="protein sequence ID" value="GIN63818.1"/>
    <property type="molecule type" value="Genomic_DNA"/>
</dbReference>
<keyword evidence="4" id="KW-0597">Phosphoprotein</keyword>
<dbReference type="InterPro" id="IPR013011">
    <property type="entry name" value="PTS_EIIB_2"/>
</dbReference>
<evidence type="ECO:0000256" key="4">
    <source>
        <dbReference type="ARBA" id="ARBA00022553"/>
    </source>
</evidence>
<dbReference type="InterPro" id="IPR036634">
    <property type="entry name" value="PRD_sf"/>
</dbReference>
<dbReference type="Gene3D" id="3.40.50.2300">
    <property type="match status" value="1"/>
</dbReference>
<evidence type="ECO:0000313" key="14">
    <source>
        <dbReference type="EMBL" id="GIN63818.1"/>
    </source>
</evidence>
<evidence type="ECO:0000256" key="7">
    <source>
        <dbReference type="ARBA" id="ARBA00022777"/>
    </source>
</evidence>
<dbReference type="Pfam" id="PF00874">
    <property type="entry name" value="PRD"/>
    <property type="match status" value="1"/>
</dbReference>
<dbReference type="PROSITE" id="PS51372">
    <property type="entry name" value="PRD_2"/>
    <property type="match status" value="1"/>
</dbReference>
<keyword evidence="7" id="KW-0418">Kinase</keyword>
<dbReference type="CDD" id="cd00211">
    <property type="entry name" value="PTS_IIA_fru"/>
    <property type="match status" value="1"/>
</dbReference>
<keyword evidence="2" id="KW-0813">Transport</keyword>
<dbReference type="PROSITE" id="PS00372">
    <property type="entry name" value="PTS_EIIA_TYPE_2_HIS"/>
    <property type="match status" value="1"/>
</dbReference>
<dbReference type="InterPro" id="IPR036095">
    <property type="entry name" value="PTS_EIIB-like_sf"/>
</dbReference>
<dbReference type="Gene3D" id="3.40.930.10">
    <property type="entry name" value="Mannitol-specific EII, Chain A"/>
    <property type="match status" value="1"/>
</dbReference>
<dbReference type="SUPFAM" id="SSF55804">
    <property type="entry name" value="Phoshotransferase/anion transport protein"/>
    <property type="match status" value="1"/>
</dbReference>
<evidence type="ECO:0000256" key="3">
    <source>
        <dbReference type="ARBA" id="ARBA00022490"/>
    </source>
</evidence>
<keyword evidence="6" id="KW-0598">Phosphotransferase system</keyword>
<dbReference type="PANTHER" id="PTHR36203">
    <property type="entry name" value="ASCORBATE-SPECIFIC PTS SYSTEM EIIA COMPONENT"/>
    <property type="match status" value="1"/>
</dbReference>
<evidence type="ECO:0000256" key="2">
    <source>
        <dbReference type="ARBA" id="ARBA00022448"/>
    </source>
</evidence>
<dbReference type="Gene3D" id="1.10.1790.10">
    <property type="entry name" value="PRD domain"/>
    <property type="match status" value="1"/>
</dbReference>
<proteinExistence type="predicted"/>
<comment type="caution">
    <text evidence="14">The sequence shown here is derived from an EMBL/GenBank/DDBJ whole genome shotgun (WGS) entry which is preliminary data.</text>
</comment>
<dbReference type="GO" id="GO:0006355">
    <property type="term" value="P:regulation of DNA-templated transcription"/>
    <property type="evidence" value="ECO:0007669"/>
    <property type="project" value="InterPro"/>
</dbReference>
<dbReference type="SUPFAM" id="SSF63520">
    <property type="entry name" value="PTS-regulatory domain, PRD"/>
    <property type="match status" value="1"/>
</dbReference>
<sequence length="679" mass="78885">MFDQRSYKLLEELTKHEKITKQEIMMQLNLSERQLQYDLEKVNFALANNDLPEIKISNQLLFIDKTLRSLVKTNYLDMNANQFIISEQDRAYLIYLYTFIRKEPVSNYHFQLLLGVSKNTALTDVKRLKEICDKWKVKFLYTRLDGYHITGTEMDKRRLAIFSVNHLLSQPLGEEIIILALKSWGKAEILVETQQIMNQYLEINEISLVKSRKTEMIIHLALLRVRARKEKLSFTNLEKQMLERQSIFKHGEELSRRLFPEGGEDESYFVTIQLLVTLEIVTSQASPELEKLAEQIIEEFEKNTLLPIEDKAFLKRSLYNHLVPAFFRIIFEIPLFNQLSERIKREYPDLFQFVKRSLSPLALWTGKEISETEIGFFTMHFGGYLDSGNNLHSEKLTGLIICSNGLSSSIMLEAQLKELFPTIRFSRIHNRDRFEDIPAANYDVVFSTIKVESVKPVFIVKTLLSQVDKYYLIRDVLQKFPRLDRQIFTVEQLMEVIKRHTEVKDENQLYSELVNLLYIQNKSKGMNKPMLSELLTKDTIHFTDEKLDWKDAIIEASQPLVESNKVQRKYVDSMIRNVEEVGAYIHIGKGIAIPHARPENGVNQLGMSFLRTKTPVLLLDQADHKIDIFICLAAIDSEAHLKALAQLTKILGDNELLEAIKAAETAEQVIEIIKMGENK</sequence>
<evidence type="ECO:0000259" key="11">
    <source>
        <dbReference type="PROSITE" id="PS51094"/>
    </source>
</evidence>
<dbReference type="InterPro" id="IPR051351">
    <property type="entry name" value="Ascorbate-PTS_EIIA_comp"/>
</dbReference>
<dbReference type="GO" id="GO:0016301">
    <property type="term" value="F:kinase activity"/>
    <property type="evidence" value="ECO:0007669"/>
    <property type="project" value="UniProtKB-KW"/>
</dbReference>
<evidence type="ECO:0000256" key="9">
    <source>
        <dbReference type="ARBA" id="ARBA00041175"/>
    </source>
</evidence>
<feature type="domain" description="PRD" evidence="13">
    <location>
        <begin position="284"/>
        <end position="391"/>
    </location>
</feature>
<protein>
    <recommendedName>
        <fullName evidence="9">Ascorbate-specific PTS system EIIA component</fullName>
    </recommendedName>
    <alternativeName>
        <fullName evidence="10">Ascorbate-specific phosphotransferase enzyme IIA component</fullName>
    </alternativeName>
</protein>
<evidence type="ECO:0000256" key="10">
    <source>
        <dbReference type="ARBA" id="ARBA00042072"/>
    </source>
</evidence>
<name>A0A919WLA6_9BACI</name>
<keyword evidence="15" id="KW-1185">Reference proteome</keyword>
<reference evidence="14" key="1">
    <citation type="submission" date="2021-03" db="EMBL/GenBank/DDBJ databases">
        <title>Antimicrobial resistance genes in bacteria isolated from Japanese honey, and their potential for conferring macrolide and lincosamide resistance in the American foulbrood pathogen Paenibacillus larvae.</title>
        <authorList>
            <person name="Okamoto M."/>
            <person name="Kumagai M."/>
            <person name="Kanamori H."/>
            <person name="Takamatsu D."/>
        </authorList>
    </citation>
    <scope>NUCLEOTIDE SEQUENCE</scope>
    <source>
        <strain evidence="14">J27TS8</strain>
    </source>
</reference>
<comment type="subcellular location">
    <subcellularLocation>
        <location evidence="1">Cytoplasm</location>
    </subcellularLocation>
</comment>
<comment type="function">
    <text evidence="8">The phosphoenolpyruvate-dependent sugar phosphotransferase system (sugar PTS), a major carbohydrate active transport system, catalyzes the phosphorylation of incoming sugar substrates concomitantly with their translocation across the cell membrane. The enzyme II UlaABC PTS system is involved in ascorbate transport.</text>
</comment>
<dbReference type="InterPro" id="IPR011608">
    <property type="entry name" value="PRD"/>
</dbReference>
<dbReference type="PROSITE" id="PS51099">
    <property type="entry name" value="PTS_EIIB_TYPE_2"/>
    <property type="match status" value="1"/>
</dbReference>
<feature type="domain" description="PTS EIIA type-2" evidence="11">
    <location>
        <begin position="533"/>
        <end position="676"/>
    </location>
</feature>